<gene>
    <name evidence="2" type="ORF">SAMN05892877_113113</name>
</gene>
<sequence length="201" mass="22152">MVTLRKSMTALCVIATWAFGNSGASAHPSAMEVGDITSQPIGHYEFCKRNASECSIRSRSTLPLIMSARLRDQLENLTISINQAVRPKSDLELYGVDEFWTYPVDAGDCEDYALAKRRLLLKDGISASNLLLTVLRRPNGEGHAVLTVRTDVGDVVLDNLTDKVLNWDETGYTYLKRQSAGHTGKWVSIRDGEAPLVSSVH</sequence>
<feature type="signal peptide" evidence="1">
    <location>
        <begin position="1"/>
        <end position="26"/>
    </location>
</feature>
<dbReference type="EMBL" id="OBQD01000013">
    <property type="protein sequence ID" value="SOC44817.1"/>
    <property type="molecule type" value="Genomic_DNA"/>
</dbReference>
<keyword evidence="1" id="KW-0732">Signal</keyword>
<dbReference type="Pfam" id="PF06035">
    <property type="entry name" value="Peptidase_C93"/>
    <property type="match status" value="1"/>
</dbReference>
<dbReference type="Proteomes" id="UP000219167">
    <property type="component" value="Unassembled WGS sequence"/>
</dbReference>
<protein>
    <submittedName>
        <fullName evidence="2">Predicted transglutaminase-like cysteine proteinase</fullName>
    </submittedName>
</protein>
<evidence type="ECO:0000256" key="1">
    <source>
        <dbReference type="SAM" id="SignalP"/>
    </source>
</evidence>
<evidence type="ECO:0000313" key="3">
    <source>
        <dbReference type="Proteomes" id="UP000219167"/>
    </source>
</evidence>
<dbReference type="Gene3D" id="3.10.620.30">
    <property type="match status" value="1"/>
</dbReference>
<dbReference type="PANTHER" id="PTHR39327">
    <property type="match status" value="1"/>
</dbReference>
<name>A0A285UT10_9HYPH</name>
<proteinExistence type="predicted"/>
<dbReference type="PANTHER" id="PTHR39327:SF1">
    <property type="entry name" value="BLR5470 PROTEIN"/>
    <property type="match status" value="1"/>
</dbReference>
<dbReference type="AlphaFoldDB" id="A0A285UT10"/>
<reference evidence="2 3" key="1">
    <citation type="submission" date="2017-08" db="EMBL/GenBank/DDBJ databases">
        <authorList>
            <person name="de Groot N.N."/>
        </authorList>
    </citation>
    <scope>NUCLEOTIDE SEQUENCE [LARGE SCALE GENOMIC DNA]</scope>
    <source>
        <strain evidence="2 3">JC85</strain>
    </source>
</reference>
<dbReference type="InterPro" id="IPR010319">
    <property type="entry name" value="Transglutaminase-like_Cys_pept"/>
</dbReference>
<evidence type="ECO:0000313" key="2">
    <source>
        <dbReference type="EMBL" id="SOC44817.1"/>
    </source>
</evidence>
<organism evidence="2 3">
    <name type="scientific">Rhizobium subbaraonis</name>
    <dbReference type="NCBI Taxonomy" id="908946"/>
    <lineage>
        <taxon>Bacteria</taxon>
        <taxon>Pseudomonadati</taxon>
        <taxon>Pseudomonadota</taxon>
        <taxon>Alphaproteobacteria</taxon>
        <taxon>Hyphomicrobiales</taxon>
        <taxon>Rhizobiaceae</taxon>
        <taxon>Rhizobium/Agrobacterium group</taxon>
        <taxon>Rhizobium</taxon>
    </lineage>
</organism>
<accession>A0A285UT10</accession>
<feature type="chain" id="PRO_5012086439" evidence="1">
    <location>
        <begin position="27"/>
        <end position="201"/>
    </location>
</feature>
<keyword evidence="3" id="KW-1185">Reference proteome</keyword>